<keyword evidence="2" id="KW-0472">Membrane</keyword>
<organism evidence="3 4">
    <name type="scientific">Microbacterium betulae</name>
    <dbReference type="NCBI Taxonomy" id="2981139"/>
    <lineage>
        <taxon>Bacteria</taxon>
        <taxon>Bacillati</taxon>
        <taxon>Actinomycetota</taxon>
        <taxon>Actinomycetes</taxon>
        <taxon>Micrococcales</taxon>
        <taxon>Microbacteriaceae</taxon>
        <taxon>Microbacterium</taxon>
    </lineage>
</organism>
<gene>
    <name evidence="3" type="ORF">N8K70_14475</name>
</gene>
<proteinExistence type="predicted"/>
<feature type="region of interest" description="Disordered" evidence="1">
    <location>
        <begin position="196"/>
        <end position="218"/>
    </location>
</feature>
<accession>A0AA97FGJ7</accession>
<feature type="transmembrane region" description="Helical" evidence="2">
    <location>
        <begin position="40"/>
        <end position="64"/>
    </location>
</feature>
<keyword evidence="2" id="KW-1133">Transmembrane helix</keyword>
<dbReference type="EMBL" id="CP118157">
    <property type="protein sequence ID" value="WOF22585.1"/>
    <property type="molecule type" value="Genomic_DNA"/>
</dbReference>
<sequence>MKLHRIVPLAVVGLMVAVLLGLAVTGVAPSHPLYGLVSVVRGLVVVLLVLLLAVVVVAVFVPAFRGWLLARFGRGGGPKLSKEDRAALSADEKRALRSIERVKAWAEDVGLSVEKSNRKGDTITYLPAVVGRSLLATGPAVDLVLPRGRVPSDANAERIGAATGTDVSVEKIGPAVVRVGIITRSPLDGMRRVATASPAPAAAVNPDDWTDDDETEAV</sequence>
<feature type="transmembrane region" description="Helical" evidence="2">
    <location>
        <begin position="7"/>
        <end position="28"/>
    </location>
</feature>
<feature type="compositionally biased region" description="Acidic residues" evidence="1">
    <location>
        <begin position="208"/>
        <end position="218"/>
    </location>
</feature>
<evidence type="ECO:0000313" key="3">
    <source>
        <dbReference type="EMBL" id="WOF22585.1"/>
    </source>
</evidence>
<keyword evidence="4" id="KW-1185">Reference proteome</keyword>
<evidence type="ECO:0000313" key="4">
    <source>
        <dbReference type="Proteomes" id="UP001305498"/>
    </source>
</evidence>
<dbReference type="AlphaFoldDB" id="A0AA97FGJ7"/>
<evidence type="ECO:0000256" key="1">
    <source>
        <dbReference type="SAM" id="MobiDB-lite"/>
    </source>
</evidence>
<dbReference type="KEGG" id="mbet:N8K70_14475"/>
<dbReference type="RefSeq" id="WP_317139056.1">
    <property type="nucleotide sequence ID" value="NZ_CP118157.1"/>
</dbReference>
<keyword evidence="2" id="KW-0812">Transmembrane</keyword>
<protein>
    <submittedName>
        <fullName evidence="3">Uncharacterized protein</fullName>
    </submittedName>
</protein>
<reference evidence="3 4" key="1">
    <citation type="submission" date="2023-02" db="EMBL/GenBank/DDBJ databases">
        <title>Microbacterium betulae sp. nov., isolated from birch wood.</title>
        <authorList>
            <person name="Pasciak M."/>
            <person name="Pawlik K.J."/>
            <person name="Martynowski D."/>
            <person name="Laczmanski L."/>
            <person name="Ciekot J."/>
            <person name="Szponar B."/>
            <person name="Wojcik-Fatla A."/>
            <person name="Mackiewicz B."/>
            <person name="Farian E."/>
            <person name="Cholewa G."/>
            <person name="Cholewa A."/>
            <person name="Dutkiewicz J."/>
        </authorList>
    </citation>
    <scope>NUCLEOTIDE SEQUENCE [LARGE SCALE GENOMIC DNA]</scope>
    <source>
        <strain evidence="3 4">AB</strain>
    </source>
</reference>
<dbReference type="Proteomes" id="UP001305498">
    <property type="component" value="Chromosome"/>
</dbReference>
<name>A0AA97FGJ7_9MICO</name>
<evidence type="ECO:0000256" key="2">
    <source>
        <dbReference type="SAM" id="Phobius"/>
    </source>
</evidence>